<dbReference type="Gene3D" id="2.40.30.60">
    <property type="entry name" value="RimM"/>
    <property type="match status" value="1"/>
</dbReference>
<dbReference type="Pfam" id="PF24986">
    <property type="entry name" value="PRC_RimM"/>
    <property type="match status" value="1"/>
</dbReference>
<keyword evidence="3 5" id="KW-0698">rRNA processing</keyword>
<feature type="domain" description="Ribosome maturation factor RimM PRC barrel" evidence="8">
    <location>
        <begin position="160"/>
        <end position="233"/>
    </location>
</feature>
<dbReference type="Pfam" id="PF01782">
    <property type="entry name" value="RimM"/>
    <property type="match status" value="1"/>
</dbReference>
<dbReference type="GO" id="GO:0043022">
    <property type="term" value="F:ribosome binding"/>
    <property type="evidence" value="ECO:0007669"/>
    <property type="project" value="InterPro"/>
</dbReference>
<evidence type="ECO:0000256" key="4">
    <source>
        <dbReference type="ARBA" id="ARBA00023186"/>
    </source>
</evidence>
<dbReference type="GO" id="GO:0005737">
    <property type="term" value="C:cytoplasm"/>
    <property type="evidence" value="ECO:0007669"/>
    <property type="project" value="UniProtKB-SubCell"/>
</dbReference>
<comment type="function">
    <text evidence="5">An accessory protein needed during the final step in the assembly of 30S ribosomal subunit, possibly for assembly of the head region. Essential for efficient processing of 16S rRNA. May be needed both before and after RbfA during the maturation of 16S rRNA. It has affinity for free ribosomal 30S subunits but not for 70S ribosomes.</text>
</comment>
<name>A0A158HTT3_9BURK</name>
<dbReference type="PANTHER" id="PTHR33692">
    <property type="entry name" value="RIBOSOME MATURATION FACTOR RIMM"/>
    <property type="match status" value="1"/>
</dbReference>
<evidence type="ECO:0000256" key="6">
    <source>
        <dbReference type="SAM" id="MobiDB-lite"/>
    </source>
</evidence>
<evidence type="ECO:0000313" key="10">
    <source>
        <dbReference type="Proteomes" id="UP000054717"/>
    </source>
</evidence>
<dbReference type="RefSeq" id="WP_087630707.1">
    <property type="nucleotide sequence ID" value="NZ_FCNZ02000008.1"/>
</dbReference>
<dbReference type="NCBIfam" id="TIGR02273">
    <property type="entry name" value="16S_RimM"/>
    <property type="match status" value="1"/>
</dbReference>
<dbReference type="Proteomes" id="UP000054717">
    <property type="component" value="Unassembled WGS sequence"/>
</dbReference>
<comment type="domain">
    <text evidence="5">The PRC barrel domain binds ribosomal protein uS19.</text>
</comment>
<comment type="caution">
    <text evidence="9">The sequence shown here is derived from an EMBL/GenBank/DDBJ whole genome shotgun (WGS) entry which is preliminary data.</text>
</comment>
<comment type="subunit">
    <text evidence="5">Binds ribosomal protein uS19.</text>
</comment>
<dbReference type="InterPro" id="IPR036976">
    <property type="entry name" value="RimM_N_sf"/>
</dbReference>
<evidence type="ECO:0000256" key="3">
    <source>
        <dbReference type="ARBA" id="ARBA00022552"/>
    </source>
</evidence>
<dbReference type="InterPro" id="IPR056792">
    <property type="entry name" value="PRC_RimM"/>
</dbReference>
<proteinExistence type="inferred from homology"/>
<evidence type="ECO:0000313" key="9">
    <source>
        <dbReference type="EMBL" id="SAL47369.1"/>
    </source>
</evidence>
<keyword evidence="4 5" id="KW-0143">Chaperone</keyword>
<gene>
    <name evidence="5" type="primary">rimM</name>
    <name evidence="9" type="ORF">AWB66_02634</name>
</gene>
<feature type="region of interest" description="Disordered" evidence="6">
    <location>
        <begin position="1"/>
        <end position="30"/>
    </location>
</feature>
<reference evidence="9" key="1">
    <citation type="submission" date="2016-01" db="EMBL/GenBank/DDBJ databases">
        <authorList>
            <person name="Peeters Charlotte."/>
        </authorList>
    </citation>
    <scope>NUCLEOTIDE SEQUENCE</scope>
    <source>
        <strain evidence="9">LMG 22936</strain>
    </source>
</reference>
<dbReference type="PANTHER" id="PTHR33692:SF1">
    <property type="entry name" value="RIBOSOME MATURATION FACTOR RIMM"/>
    <property type="match status" value="1"/>
</dbReference>
<protein>
    <recommendedName>
        <fullName evidence="5">Ribosome maturation factor RimM</fullName>
    </recommendedName>
</protein>
<dbReference type="HAMAP" id="MF_00014">
    <property type="entry name" value="Ribosome_mat_RimM"/>
    <property type="match status" value="1"/>
</dbReference>
<dbReference type="InterPro" id="IPR002676">
    <property type="entry name" value="RimM_N"/>
</dbReference>
<dbReference type="InterPro" id="IPR009000">
    <property type="entry name" value="Transl_B-barrel_sf"/>
</dbReference>
<dbReference type="EMBL" id="FCNZ02000008">
    <property type="protein sequence ID" value="SAL47369.1"/>
    <property type="molecule type" value="Genomic_DNA"/>
</dbReference>
<evidence type="ECO:0000259" key="7">
    <source>
        <dbReference type="Pfam" id="PF01782"/>
    </source>
</evidence>
<dbReference type="InterPro" id="IPR011961">
    <property type="entry name" value="RimM"/>
</dbReference>
<dbReference type="GO" id="GO:0042274">
    <property type="term" value="P:ribosomal small subunit biogenesis"/>
    <property type="evidence" value="ECO:0007669"/>
    <property type="project" value="UniProtKB-UniRule"/>
</dbReference>
<dbReference type="SUPFAM" id="SSF50447">
    <property type="entry name" value="Translation proteins"/>
    <property type="match status" value="1"/>
</dbReference>
<comment type="similarity">
    <text evidence="5">Belongs to the RimM family.</text>
</comment>
<keyword evidence="10" id="KW-1185">Reference proteome</keyword>
<keyword evidence="2 5" id="KW-0690">Ribosome biogenesis</keyword>
<feature type="compositionally biased region" description="Basic and acidic residues" evidence="6">
    <location>
        <begin position="12"/>
        <end position="24"/>
    </location>
</feature>
<organism evidence="9 10">
    <name type="scientific">Caballeronia telluris</name>
    <dbReference type="NCBI Taxonomy" id="326475"/>
    <lineage>
        <taxon>Bacteria</taxon>
        <taxon>Pseudomonadati</taxon>
        <taxon>Pseudomonadota</taxon>
        <taxon>Betaproteobacteria</taxon>
        <taxon>Burkholderiales</taxon>
        <taxon>Burkholderiaceae</taxon>
        <taxon>Caballeronia</taxon>
    </lineage>
</organism>
<accession>A0A158HTT3</accession>
<feature type="domain" description="RimM N-terminal" evidence="7">
    <location>
        <begin position="64"/>
        <end position="146"/>
    </location>
</feature>
<dbReference type="GO" id="GO:0005840">
    <property type="term" value="C:ribosome"/>
    <property type="evidence" value="ECO:0007669"/>
    <property type="project" value="InterPro"/>
</dbReference>
<sequence>MSSRDSASGQTHDVRSESKPEQKDAATFGAFVRKPAARRVAAEASGDETRIEPVESLPDDAIEVGAIVDAYGLKGWVKVVPHANAGHGGDAMLSAKRWWLVKGSDLKSARCVQSKVHSGTIVARLSGCDDRDAALALRGHTVHVGRGDFPKLDGEDEFYWVDLIGLFVENEAGVALGRVADMIDNGAHSIMRVEYPATSKEGKPVNGERLIPFVGVYVKTVDQAAKKIVVDWDADY</sequence>
<dbReference type="AlphaFoldDB" id="A0A158HTT3"/>
<keyword evidence="1 5" id="KW-0963">Cytoplasm</keyword>
<dbReference type="SUPFAM" id="SSF50346">
    <property type="entry name" value="PRC-barrel domain"/>
    <property type="match status" value="1"/>
</dbReference>
<dbReference type="InterPro" id="IPR011033">
    <property type="entry name" value="PRC_barrel-like_sf"/>
</dbReference>
<comment type="subcellular location">
    <subcellularLocation>
        <location evidence="5">Cytoplasm</location>
    </subcellularLocation>
</comment>
<feature type="compositionally biased region" description="Polar residues" evidence="6">
    <location>
        <begin position="1"/>
        <end position="11"/>
    </location>
</feature>
<evidence type="ECO:0000259" key="8">
    <source>
        <dbReference type="Pfam" id="PF24986"/>
    </source>
</evidence>
<dbReference type="Gene3D" id="2.30.30.240">
    <property type="entry name" value="PRC-barrel domain"/>
    <property type="match status" value="1"/>
</dbReference>
<dbReference type="STRING" id="326475.AWB66_02634"/>
<dbReference type="GO" id="GO:0006364">
    <property type="term" value="P:rRNA processing"/>
    <property type="evidence" value="ECO:0007669"/>
    <property type="project" value="UniProtKB-UniRule"/>
</dbReference>
<evidence type="ECO:0000256" key="5">
    <source>
        <dbReference type="HAMAP-Rule" id="MF_00014"/>
    </source>
</evidence>
<evidence type="ECO:0000256" key="2">
    <source>
        <dbReference type="ARBA" id="ARBA00022517"/>
    </source>
</evidence>
<evidence type="ECO:0000256" key="1">
    <source>
        <dbReference type="ARBA" id="ARBA00022490"/>
    </source>
</evidence>